<dbReference type="CDD" id="cd17763">
    <property type="entry name" value="UP_hUPP-like"/>
    <property type="match status" value="2"/>
</dbReference>
<protein>
    <recommendedName>
        <fullName evidence="3">Nucleoside phosphorylase domain-containing protein</fullName>
    </recommendedName>
</protein>
<dbReference type="Gene3D" id="3.40.50.1580">
    <property type="entry name" value="Nucleoside phosphorylase domain"/>
    <property type="match status" value="2"/>
</dbReference>
<dbReference type="PANTHER" id="PTHR43691">
    <property type="entry name" value="URIDINE PHOSPHORYLASE"/>
    <property type="match status" value="1"/>
</dbReference>
<organism evidence="4 5">
    <name type="scientific">Cylicocyclus nassatus</name>
    <name type="common">Nematode worm</name>
    <dbReference type="NCBI Taxonomy" id="53992"/>
    <lineage>
        <taxon>Eukaryota</taxon>
        <taxon>Metazoa</taxon>
        <taxon>Ecdysozoa</taxon>
        <taxon>Nematoda</taxon>
        <taxon>Chromadorea</taxon>
        <taxon>Rhabditida</taxon>
        <taxon>Rhabditina</taxon>
        <taxon>Rhabditomorpha</taxon>
        <taxon>Strongyloidea</taxon>
        <taxon>Strongylidae</taxon>
        <taxon>Cylicocyclus</taxon>
    </lineage>
</organism>
<dbReference type="SUPFAM" id="SSF53167">
    <property type="entry name" value="Purine and uridine phosphorylases"/>
    <property type="match status" value="2"/>
</dbReference>
<evidence type="ECO:0000256" key="1">
    <source>
        <dbReference type="ARBA" id="ARBA00010456"/>
    </source>
</evidence>
<evidence type="ECO:0000259" key="3">
    <source>
        <dbReference type="Pfam" id="PF01048"/>
    </source>
</evidence>
<dbReference type="InterPro" id="IPR000845">
    <property type="entry name" value="Nucleoside_phosphorylase_d"/>
</dbReference>
<dbReference type="EMBL" id="CATQJL010000223">
    <property type="protein sequence ID" value="CAJ0596677.1"/>
    <property type="molecule type" value="Genomic_DNA"/>
</dbReference>
<gene>
    <name evidence="4" type="ORF">CYNAS_LOCUS8660</name>
</gene>
<feature type="binding site" evidence="2">
    <location>
        <begin position="1130"/>
        <end position="1133"/>
    </location>
    <ligand>
        <name>phosphate</name>
        <dbReference type="ChEBI" id="CHEBI:43474"/>
    </ligand>
</feature>
<accession>A0AA36M4E7</accession>
<dbReference type="NCBIfam" id="TIGR01719">
    <property type="entry name" value="euk_UDPppase"/>
    <property type="match status" value="2"/>
</dbReference>
<evidence type="ECO:0000313" key="4">
    <source>
        <dbReference type="EMBL" id="CAJ0596677.1"/>
    </source>
</evidence>
<proteinExistence type="inferred from homology"/>
<dbReference type="GO" id="GO:0009166">
    <property type="term" value="P:nucleotide catabolic process"/>
    <property type="evidence" value="ECO:0007669"/>
    <property type="project" value="InterPro"/>
</dbReference>
<sequence length="1300" mass="147715">MSRCMTGCSPLKRRAPIVQVRLRRSKMHLHLRHTRGLDAKGRMHITADEMAEIYQSFHAALNETYWETASNHKICTDVMETLKTTHISKKNGRFLLLFTSALSEAYSHANYNVQGLLYDDRDIVRASYWSDILLFYKAVMTKAERVNTQSKCCHLLALLLHFASLYSLYKDVAEEEFIVLLYKRAENYVLNDHHRHTESEEEQIREYREAIETIYHLRGERRHSKSQVVEQQVAVEEAPTLVLDESDVVGIAPAVEASKQETVPSRDELYAIYEKALARHKNIVMKRQQTLQQEDDLTQESIATATENSEEDELEGDVILRENCSAAAQPQPSLITSEAELKHVIENLNPVQLSSKADVEEEEVEATNIKSEPKLRPTMISASKHCAERRNTLATLPTLRETRKDGIVLDKFDFIGEFEKRCGRRKFTHGQKMDLPVIGKPHKADTIQSYRRKGLFDDVDYRRPSNLPGCDSQEDEGLRRTHSIYTCQEEEELADAVIKEDLQNNNDSLDSYLTEKIIRAVLAEKPIHKAKVEKFVIPVIHFLERLLYICGIFVICLFVPWFIESLGILYEYAFCIVHDNPLDLKNPNLDRTQEDFLYHFGFGTESFNIEKVFGDTKFVCTGNSVTKIKRYAEQFAKECQIPCTNNLSKSDYFVLYKTGKVVWVNHGMGNPSVSIMLNEILKLMYHARAKDVKFIRLGTAGGIEVDPGTVVITKNTINGEFNEKYVQWIAGERVERDTSFDEGLRKDLLEVAEEKNIPVKVGYTMCSDDFYEGLMRLDSFLCDYKNDDKVAFLETLHDKGVINTDMESACFSSITYRAGCKAAVVTVALLNRMESDQINLQGDQLKEMEDRPFRNPARPHHKGSATQGTLMLVGKDPMGPPTTRARTPYNLRAEAPTSPEAPGNFASAVMGLLSNVGDDVFVPGCDAKTLRDATAQAFTEAWKDFRAARLPWQSRVCPGVMDSRRNWEAWTLLGRQRPGTTHLWLLFAPSTTTPDSANGILIQSYSYIAGSEYPPFDLKNPNIDTSQEDFLYHFGFGSKSLDVEKVFGDTKFVCTGGSDTRMKLYAEQFAKECHVTCTNNLSKSDRFVLYKSGKVVWVNHGMGNPSLSIMLNEILKLMYYAKAKDVKFIRVGTSGGVGVEPGTVVITKKPLNGELNEKYVQWIAAERVERDTFLDEGLQKDLIAVAKEKNIPVEVGYTMCADEFYEGQMRLDGFLCEYKSDDKMEFLRKLHDRGVRNIEMESACFSSMTYRAGCKAAVVCVTLLNRMKGDQINLNADQLKEIEDRPFKLVTALMRKQLGY</sequence>
<keyword evidence="5" id="KW-1185">Reference proteome</keyword>
<comment type="caution">
    <text evidence="4">The sequence shown here is derived from an EMBL/GenBank/DDBJ whole genome shotgun (WGS) entry which is preliminary data.</text>
</comment>
<evidence type="ECO:0000313" key="5">
    <source>
        <dbReference type="Proteomes" id="UP001176961"/>
    </source>
</evidence>
<reference evidence="4" key="1">
    <citation type="submission" date="2023-07" db="EMBL/GenBank/DDBJ databases">
        <authorList>
            <consortium name="CYATHOMIX"/>
        </authorList>
    </citation>
    <scope>NUCLEOTIDE SEQUENCE</scope>
    <source>
        <strain evidence="4">N/A</strain>
    </source>
</reference>
<feature type="binding site" evidence="2">
    <location>
        <position position="1086"/>
    </location>
    <ligand>
        <name>phosphate</name>
        <dbReference type="ChEBI" id="CHEBI:43474"/>
    </ligand>
</feature>
<name>A0AA36M4E7_CYLNA</name>
<dbReference type="GO" id="GO:0006218">
    <property type="term" value="P:uridine catabolic process"/>
    <property type="evidence" value="ECO:0007669"/>
    <property type="project" value="TreeGrafter"/>
</dbReference>
<dbReference type="Proteomes" id="UP001176961">
    <property type="component" value="Unassembled WGS sequence"/>
</dbReference>
<dbReference type="InterPro" id="IPR035994">
    <property type="entry name" value="Nucleoside_phosphorylase_sf"/>
</dbReference>
<comment type="similarity">
    <text evidence="1">Belongs to the PNP/UDP phosphorylase family.</text>
</comment>
<feature type="binding site" evidence="2">
    <location>
        <position position="1210"/>
    </location>
    <ligand>
        <name>substrate</name>
    </ligand>
</feature>
<dbReference type="GO" id="GO:0005829">
    <property type="term" value="C:cytosol"/>
    <property type="evidence" value="ECO:0007669"/>
    <property type="project" value="TreeGrafter"/>
</dbReference>
<evidence type="ECO:0000256" key="2">
    <source>
        <dbReference type="PIRSR" id="PIRSR610059-50"/>
    </source>
</evidence>
<dbReference type="GO" id="GO:0004850">
    <property type="term" value="F:uridine phosphorylase activity"/>
    <property type="evidence" value="ECO:0007669"/>
    <property type="project" value="InterPro"/>
</dbReference>
<feature type="domain" description="Nucleoside phosphorylase" evidence="3">
    <location>
        <begin position="618"/>
        <end position="837"/>
    </location>
</feature>
<feature type="domain" description="Nucleoside phosphorylase" evidence="3">
    <location>
        <begin position="1051"/>
        <end position="1293"/>
    </location>
</feature>
<feature type="binding site" evidence="2">
    <location>
        <position position="1208"/>
    </location>
    <ligand>
        <name>substrate</name>
    </ligand>
</feature>
<dbReference type="PANTHER" id="PTHR43691:SF11">
    <property type="entry name" value="FI09636P-RELATED"/>
    <property type="match status" value="1"/>
</dbReference>
<dbReference type="InterPro" id="IPR010059">
    <property type="entry name" value="Uridine_phosphorylase_euk"/>
</dbReference>
<dbReference type="Pfam" id="PF01048">
    <property type="entry name" value="PNP_UDP_1"/>
    <property type="match status" value="2"/>
</dbReference>